<feature type="transmembrane region" description="Helical" evidence="3">
    <location>
        <begin position="178"/>
        <end position="202"/>
    </location>
</feature>
<evidence type="ECO:0000313" key="5">
    <source>
        <dbReference type="EMBL" id="OZI74424.1"/>
    </source>
</evidence>
<feature type="transmembrane region" description="Helical" evidence="3">
    <location>
        <begin position="57"/>
        <end position="78"/>
    </location>
</feature>
<feature type="transmembrane region" description="Helical" evidence="3">
    <location>
        <begin position="85"/>
        <end position="103"/>
    </location>
</feature>
<keyword evidence="6" id="KW-1185">Reference proteome</keyword>
<dbReference type="SUPFAM" id="SSF55073">
    <property type="entry name" value="Nucleotide cyclase"/>
    <property type="match status" value="1"/>
</dbReference>
<dbReference type="PANTHER" id="PTHR45138">
    <property type="entry name" value="REGULATORY COMPONENTS OF SENSORY TRANSDUCTION SYSTEM"/>
    <property type="match status" value="1"/>
</dbReference>
<evidence type="ECO:0000256" key="1">
    <source>
        <dbReference type="ARBA" id="ARBA00012528"/>
    </source>
</evidence>
<proteinExistence type="predicted"/>
<evidence type="ECO:0000256" key="2">
    <source>
        <dbReference type="ARBA" id="ARBA00034247"/>
    </source>
</evidence>
<dbReference type="SMART" id="SM00267">
    <property type="entry name" value="GGDEF"/>
    <property type="match status" value="1"/>
</dbReference>
<evidence type="ECO:0000313" key="6">
    <source>
        <dbReference type="Proteomes" id="UP000216429"/>
    </source>
</evidence>
<keyword evidence="3" id="KW-0472">Membrane</keyword>
<keyword evidence="3" id="KW-1133">Transmembrane helix</keyword>
<protein>
    <recommendedName>
        <fullName evidence="1">diguanylate cyclase</fullName>
        <ecNumber evidence="1">2.7.7.65</ecNumber>
    </recommendedName>
</protein>
<feature type="domain" description="GGDEF" evidence="4">
    <location>
        <begin position="243"/>
        <end position="374"/>
    </location>
</feature>
<gene>
    <name evidence="5" type="ORF">CAL22_08035</name>
</gene>
<dbReference type="GO" id="GO:0052621">
    <property type="term" value="F:diguanylate cyclase activity"/>
    <property type="evidence" value="ECO:0007669"/>
    <property type="project" value="UniProtKB-EC"/>
</dbReference>
<dbReference type="InterPro" id="IPR043128">
    <property type="entry name" value="Rev_trsase/Diguanyl_cyclase"/>
</dbReference>
<evidence type="ECO:0000256" key="3">
    <source>
        <dbReference type="SAM" id="Phobius"/>
    </source>
</evidence>
<evidence type="ECO:0000259" key="4">
    <source>
        <dbReference type="PROSITE" id="PS50887"/>
    </source>
</evidence>
<reference evidence="6" key="1">
    <citation type="submission" date="2017-05" db="EMBL/GenBank/DDBJ databases">
        <title>Complete and WGS of Bordetella genogroups.</title>
        <authorList>
            <person name="Spilker T."/>
            <person name="Lipuma J."/>
        </authorList>
    </citation>
    <scope>NUCLEOTIDE SEQUENCE [LARGE SCALE GENOMIC DNA]</scope>
    <source>
        <strain evidence="6">AU6712</strain>
    </source>
</reference>
<dbReference type="CDD" id="cd01949">
    <property type="entry name" value="GGDEF"/>
    <property type="match status" value="1"/>
</dbReference>
<dbReference type="AlphaFoldDB" id="A0A261VJV5"/>
<dbReference type="NCBIfam" id="TIGR00254">
    <property type="entry name" value="GGDEF"/>
    <property type="match status" value="1"/>
</dbReference>
<dbReference type="Gene3D" id="3.30.70.270">
    <property type="match status" value="1"/>
</dbReference>
<comment type="caution">
    <text evidence="5">The sequence shown here is derived from an EMBL/GenBank/DDBJ whole genome shotgun (WGS) entry which is preliminary data.</text>
</comment>
<dbReference type="PROSITE" id="PS50887">
    <property type="entry name" value="GGDEF"/>
    <property type="match status" value="1"/>
</dbReference>
<dbReference type="InterPro" id="IPR000160">
    <property type="entry name" value="GGDEF_dom"/>
</dbReference>
<dbReference type="InterPro" id="IPR050469">
    <property type="entry name" value="Diguanylate_Cyclase"/>
</dbReference>
<dbReference type="PANTHER" id="PTHR45138:SF9">
    <property type="entry name" value="DIGUANYLATE CYCLASE DGCM-RELATED"/>
    <property type="match status" value="1"/>
</dbReference>
<organism evidence="5 6">
    <name type="scientific">Bordetella genomosp. 12</name>
    <dbReference type="NCBI Taxonomy" id="463035"/>
    <lineage>
        <taxon>Bacteria</taxon>
        <taxon>Pseudomonadati</taxon>
        <taxon>Pseudomonadota</taxon>
        <taxon>Betaproteobacteria</taxon>
        <taxon>Burkholderiales</taxon>
        <taxon>Alcaligenaceae</taxon>
        <taxon>Bordetella</taxon>
    </lineage>
</organism>
<sequence length="376" mass="41155">MLTLGSPAIALVISGSFLCIWKFLDRRAYLALLACAFLLYAAGAAMQILQWPRDQPLSSLTSSAVYLLSISCMAEGLLRRYHQRAGLALGGAALITWLAVAYLCYAQPEDALRSHVLNCGIGTILSVAAWRIRIASGISAIDKTVHWVFTLFALSFFVRTLLILALPAQLAPQGFDSLAFWFVLQLLLVLTGLILALLLFAASLTDMITRLRDDRDIDGLTGLWNRRALDERLENLISGAGLRPFALLLIDIDHFKAINDRYGHAAGDNVLRTVSRLIRDCAGGDALAGRVGGEEFAIVVPAELAEAHTLAQRLRHILAQTRIPELEDDHVITASTGLTMLQLGDTVSLWMRRADVLLYQAKRDGRNRVVLQAATA</sequence>
<dbReference type="FunFam" id="3.30.70.270:FF:000001">
    <property type="entry name" value="Diguanylate cyclase domain protein"/>
    <property type="match status" value="1"/>
</dbReference>
<feature type="transmembrane region" description="Helical" evidence="3">
    <location>
        <begin position="115"/>
        <end position="132"/>
    </location>
</feature>
<dbReference type="InterPro" id="IPR029787">
    <property type="entry name" value="Nucleotide_cyclase"/>
</dbReference>
<dbReference type="Pfam" id="PF00990">
    <property type="entry name" value="GGDEF"/>
    <property type="match status" value="1"/>
</dbReference>
<dbReference type="EMBL" id="NEVU01000002">
    <property type="protein sequence ID" value="OZI74424.1"/>
    <property type="molecule type" value="Genomic_DNA"/>
</dbReference>
<dbReference type="EC" id="2.7.7.65" evidence="1"/>
<feature type="transmembrane region" description="Helical" evidence="3">
    <location>
        <begin position="31"/>
        <end position="51"/>
    </location>
</feature>
<feature type="transmembrane region" description="Helical" evidence="3">
    <location>
        <begin position="144"/>
        <end position="166"/>
    </location>
</feature>
<keyword evidence="3" id="KW-0812">Transmembrane</keyword>
<dbReference type="Proteomes" id="UP000216429">
    <property type="component" value="Unassembled WGS sequence"/>
</dbReference>
<comment type="catalytic activity">
    <reaction evidence="2">
        <text>2 GTP = 3',3'-c-di-GMP + 2 diphosphate</text>
        <dbReference type="Rhea" id="RHEA:24898"/>
        <dbReference type="ChEBI" id="CHEBI:33019"/>
        <dbReference type="ChEBI" id="CHEBI:37565"/>
        <dbReference type="ChEBI" id="CHEBI:58805"/>
        <dbReference type="EC" id="2.7.7.65"/>
    </reaction>
</comment>
<accession>A0A261VJV5</accession>
<feature type="transmembrane region" description="Helical" evidence="3">
    <location>
        <begin position="6"/>
        <end position="24"/>
    </location>
</feature>
<name>A0A261VJV5_9BORD</name>